<dbReference type="GO" id="GO:0005524">
    <property type="term" value="F:ATP binding"/>
    <property type="evidence" value="ECO:0007669"/>
    <property type="project" value="UniProtKB-KW"/>
</dbReference>
<sequence>MSIKATPWHSALSREIRVRRGVVLFGNVRDITRDPQGRRGPVSVLDATVDVLKSAGYRQVVLWDRVNGVQGVSPAQWRDVVSAATPSQPTQEGEAYDAGPRPERAPAGRIATDPVEFLNVVAASVKSETAEPPAFVLDWTEYMFGDPNSLPAAERDWLTLLGKATRDVPLASTTAISRPPVIVLVCSGLAVLPPALYVNNPDWATVSIPLPNREQREEAILGLGSALQISTPISPNTRGLTDLVDALDGLTVKDIHNIAALSNIERGLSSESLVSLYKFGEHTSPWEQLNRDKLRTTTQTLGERVKGQDRAIEAVNKVLIRAYTGLSGLQHSRKQRTPKGVLFFVGPTGVGKTELAKSLAQFLFGDEAACIRFDMSEYNHEHADQRLVGAPPGYVGFEEGGQLTNAIKKRPFAVLLFDEIEKAHGRILDKFLQILEDGRLTDGRGETVQFADTFIVFTSNIGAAEVDRHSPNVRDEFIERVRDHFVEHLHRPELLGRIGEANIIPFDFIDNDDFLVEIARSKLTPLRLRLQEKWGISDIRFDDEVRALRAVVSTMDRTAGGRGVLAALSDSIIDPLANFLFENLTSPLDADGRTLRVAQLADGPEFGFRLVQ</sequence>
<dbReference type="Proteomes" id="UP000285970">
    <property type="component" value="Unassembled WGS sequence"/>
</dbReference>
<dbReference type="SMART" id="SM00382">
    <property type="entry name" value="AAA"/>
    <property type="match status" value="1"/>
</dbReference>
<dbReference type="GO" id="GO:0006508">
    <property type="term" value="P:proteolysis"/>
    <property type="evidence" value="ECO:0007669"/>
    <property type="project" value="UniProtKB-KW"/>
</dbReference>
<feature type="region of interest" description="Disordered" evidence="3">
    <location>
        <begin position="82"/>
        <end position="107"/>
    </location>
</feature>
<organism evidence="5 6">
    <name type="scientific">Microbacterium enclense</name>
    <dbReference type="NCBI Taxonomy" id="993073"/>
    <lineage>
        <taxon>Bacteria</taxon>
        <taxon>Bacillati</taxon>
        <taxon>Actinomycetota</taxon>
        <taxon>Actinomycetes</taxon>
        <taxon>Micrococcales</taxon>
        <taxon>Microbacteriaceae</taxon>
        <taxon>Microbacterium</taxon>
    </lineage>
</organism>
<evidence type="ECO:0000313" key="5">
    <source>
        <dbReference type="EMBL" id="RWR22854.1"/>
    </source>
</evidence>
<gene>
    <name evidence="5" type="ORF">D8Y23_01325</name>
</gene>
<dbReference type="Gene3D" id="3.40.50.300">
    <property type="entry name" value="P-loop containing nucleotide triphosphate hydrolases"/>
    <property type="match status" value="1"/>
</dbReference>
<dbReference type="InterPro" id="IPR003593">
    <property type="entry name" value="AAA+_ATPase"/>
</dbReference>
<dbReference type="InterPro" id="IPR001270">
    <property type="entry name" value="ClpA/B"/>
</dbReference>
<evidence type="ECO:0000259" key="4">
    <source>
        <dbReference type="SMART" id="SM00382"/>
    </source>
</evidence>
<comment type="caution">
    <text evidence="5">The sequence shown here is derived from an EMBL/GenBank/DDBJ whole genome shotgun (WGS) entry which is preliminary data.</text>
</comment>
<dbReference type="InterPro" id="IPR050130">
    <property type="entry name" value="ClpA_ClpB"/>
</dbReference>
<dbReference type="InterPro" id="IPR027417">
    <property type="entry name" value="P-loop_NTPase"/>
</dbReference>
<dbReference type="GO" id="GO:0034605">
    <property type="term" value="P:cellular response to heat"/>
    <property type="evidence" value="ECO:0007669"/>
    <property type="project" value="TreeGrafter"/>
</dbReference>
<dbReference type="Pfam" id="PF07724">
    <property type="entry name" value="AAA_2"/>
    <property type="match status" value="1"/>
</dbReference>
<evidence type="ECO:0000313" key="6">
    <source>
        <dbReference type="Proteomes" id="UP000285970"/>
    </source>
</evidence>
<name>A0A3S3LPZ2_9MICO</name>
<dbReference type="InterPro" id="IPR003959">
    <property type="entry name" value="ATPase_AAA_core"/>
</dbReference>
<feature type="domain" description="AAA+ ATPase" evidence="4">
    <location>
        <begin position="338"/>
        <end position="476"/>
    </location>
</feature>
<dbReference type="RefSeq" id="WP_128216371.1">
    <property type="nucleotide sequence ID" value="NZ_RBZY01000003.1"/>
</dbReference>
<dbReference type="SUPFAM" id="SSF52540">
    <property type="entry name" value="P-loop containing nucleoside triphosphate hydrolases"/>
    <property type="match status" value="1"/>
</dbReference>
<keyword evidence="5" id="KW-0378">Hydrolase</keyword>
<dbReference type="CDD" id="cd19499">
    <property type="entry name" value="RecA-like_ClpB_Hsp104-like"/>
    <property type="match status" value="1"/>
</dbReference>
<keyword evidence="2 5" id="KW-0067">ATP-binding</keyword>
<keyword evidence="1" id="KW-0547">Nucleotide-binding</keyword>
<protein>
    <submittedName>
        <fullName evidence="5">ATP-dependent Clp protease ATP-binding subunit</fullName>
    </submittedName>
</protein>
<dbReference type="GO" id="GO:0016887">
    <property type="term" value="F:ATP hydrolysis activity"/>
    <property type="evidence" value="ECO:0007669"/>
    <property type="project" value="InterPro"/>
</dbReference>
<dbReference type="OrthoDB" id="3170949at2"/>
<reference evidence="5 6" key="1">
    <citation type="journal article" date="2018" name="Front. Microbiol.">
        <title>Novel Insights Into Bacterial Dimethylsulfoniopropionate Catabolism in the East China Sea.</title>
        <authorList>
            <person name="Liu J."/>
            <person name="Liu J."/>
            <person name="Zhang S.H."/>
            <person name="Liang J."/>
            <person name="Lin H."/>
            <person name="Song D."/>
            <person name="Yang G.P."/>
            <person name="Todd J.D."/>
            <person name="Zhang X.H."/>
        </authorList>
    </citation>
    <scope>NUCLEOTIDE SEQUENCE [LARGE SCALE GENOMIC DNA]</scope>
    <source>
        <strain evidence="5 6">ZYFD042</strain>
    </source>
</reference>
<dbReference type="PRINTS" id="PR00300">
    <property type="entry name" value="CLPPROTEASEA"/>
</dbReference>
<dbReference type="PANTHER" id="PTHR11638">
    <property type="entry name" value="ATP-DEPENDENT CLP PROTEASE"/>
    <property type="match status" value="1"/>
</dbReference>
<evidence type="ECO:0000256" key="3">
    <source>
        <dbReference type="SAM" id="MobiDB-lite"/>
    </source>
</evidence>
<proteinExistence type="predicted"/>
<evidence type="ECO:0000256" key="2">
    <source>
        <dbReference type="ARBA" id="ARBA00022840"/>
    </source>
</evidence>
<dbReference type="AlphaFoldDB" id="A0A3S3LPZ2"/>
<evidence type="ECO:0000256" key="1">
    <source>
        <dbReference type="ARBA" id="ARBA00022741"/>
    </source>
</evidence>
<dbReference type="EMBL" id="RBZY01000003">
    <property type="protein sequence ID" value="RWR22854.1"/>
    <property type="molecule type" value="Genomic_DNA"/>
</dbReference>
<dbReference type="GO" id="GO:0008233">
    <property type="term" value="F:peptidase activity"/>
    <property type="evidence" value="ECO:0007669"/>
    <property type="project" value="UniProtKB-KW"/>
</dbReference>
<dbReference type="GO" id="GO:0005737">
    <property type="term" value="C:cytoplasm"/>
    <property type="evidence" value="ECO:0007669"/>
    <property type="project" value="TreeGrafter"/>
</dbReference>
<accession>A0A3S3LPZ2</accession>
<dbReference type="PANTHER" id="PTHR11638:SF18">
    <property type="entry name" value="HEAT SHOCK PROTEIN 104"/>
    <property type="match status" value="1"/>
</dbReference>
<keyword evidence="5" id="KW-0645">Protease</keyword>